<accession>A0A0D2E9X4</accession>
<keyword evidence="2" id="KW-1185">Reference proteome</keyword>
<reference evidence="1" key="1">
    <citation type="submission" date="2015-01" db="EMBL/GenBank/DDBJ databases">
        <title>The Genome Sequence of Cladophialophora bantiana CBS 173.52.</title>
        <authorList>
            <consortium name="The Broad Institute Genomics Platform"/>
            <person name="Cuomo C."/>
            <person name="de Hoog S."/>
            <person name="Gorbushina A."/>
            <person name="Stielow B."/>
            <person name="Teixiera M."/>
            <person name="Abouelleil A."/>
            <person name="Chapman S.B."/>
            <person name="Priest M."/>
            <person name="Young S.K."/>
            <person name="Wortman J."/>
            <person name="Nusbaum C."/>
            <person name="Birren B."/>
        </authorList>
    </citation>
    <scope>NUCLEOTIDE SEQUENCE [LARGE SCALE GENOMIC DNA]</scope>
    <source>
        <strain evidence="1">CBS 173.52</strain>
    </source>
</reference>
<gene>
    <name evidence="1" type="ORF">Z519_12533</name>
</gene>
<sequence>MTADYVRLKEHVKKIQASFQGTPITKIHTRARVHSYFLSPEILELETRLQGNIGKIDIVLCMIAEYVLDNGLLRLSTNTDASTGSASESRTYALITLHKVLTPTLRLISRNSELFVHPRLGPKPISCDKLYSVEYNTGYDISRLDWRWSLMAVTIHFENAICKMLASTGLTSGSQAFGPGFRDPLDI</sequence>
<proteinExistence type="predicted"/>
<evidence type="ECO:0000313" key="1">
    <source>
        <dbReference type="EMBL" id="KIW86911.1"/>
    </source>
</evidence>
<dbReference type="RefSeq" id="XP_016613580.1">
    <property type="nucleotide sequence ID" value="XM_016770238.1"/>
</dbReference>
<dbReference type="VEuPathDB" id="FungiDB:Z519_12533"/>
<dbReference type="HOGENOM" id="CLU_1447524_0_0_1"/>
<dbReference type="Proteomes" id="UP000053789">
    <property type="component" value="Unassembled WGS sequence"/>
</dbReference>
<organism evidence="1 2">
    <name type="scientific">Cladophialophora bantiana (strain ATCC 10958 / CBS 173.52 / CDC B-1940 / NIH 8579)</name>
    <name type="common">Xylohypha bantiana</name>
    <dbReference type="NCBI Taxonomy" id="1442370"/>
    <lineage>
        <taxon>Eukaryota</taxon>
        <taxon>Fungi</taxon>
        <taxon>Dikarya</taxon>
        <taxon>Ascomycota</taxon>
        <taxon>Pezizomycotina</taxon>
        <taxon>Eurotiomycetes</taxon>
        <taxon>Chaetothyriomycetidae</taxon>
        <taxon>Chaetothyriales</taxon>
        <taxon>Herpotrichiellaceae</taxon>
        <taxon>Cladophialophora</taxon>
    </lineage>
</organism>
<protein>
    <submittedName>
        <fullName evidence="1">Uncharacterized protein</fullName>
    </submittedName>
</protein>
<evidence type="ECO:0000313" key="2">
    <source>
        <dbReference type="Proteomes" id="UP000053789"/>
    </source>
</evidence>
<name>A0A0D2E9X4_CLAB1</name>
<dbReference type="EMBL" id="KN847009">
    <property type="protein sequence ID" value="KIW86911.1"/>
    <property type="molecule type" value="Genomic_DNA"/>
</dbReference>
<dbReference type="OrthoDB" id="194358at2759"/>
<dbReference type="AlphaFoldDB" id="A0A0D2E9X4"/>
<dbReference type="GeneID" id="27705461"/>